<keyword evidence="2" id="KW-1185">Reference proteome</keyword>
<protein>
    <submittedName>
        <fullName evidence="1">Uncharacterized protein</fullName>
    </submittedName>
</protein>
<dbReference type="RefSeq" id="WP_106589958.1">
    <property type="nucleotide sequence ID" value="NZ_PYAV01000020.1"/>
</dbReference>
<dbReference type="AlphaFoldDB" id="A0A2P8H4V2"/>
<proteinExistence type="predicted"/>
<name>A0A2P8H4V2_9BACI</name>
<gene>
    <name evidence="1" type="ORF">B0H94_1202</name>
</gene>
<comment type="caution">
    <text evidence="1">The sequence shown here is derived from an EMBL/GenBank/DDBJ whole genome shotgun (WGS) entry which is preliminary data.</text>
</comment>
<evidence type="ECO:0000313" key="1">
    <source>
        <dbReference type="EMBL" id="PSL41256.1"/>
    </source>
</evidence>
<evidence type="ECO:0000313" key="2">
    <source>
        <dbReference type="Proteomes" id="UP000242310"/>
    </source>
</evidence>
<accession>A0A2P8H4V2</accession>
<dbReference type="EMBL" id="PYAV01000020">
    <property type="protein sequence ID" value="PSL41256.1"/>
    <property type="molecule type" value="Genomic_DNA"/>
</dbReference>
<dbReference type="OrthoDB" id="2810591at2"/>
<dbReference type="Proteomes" id="UP000242310">
    <property type="component" value="Unassembled WGS sequence"/>
</dbReference>
<sequence length="318" mass="37114">MTFSSIPELYREKQNLSASSSDYKIRPGRLVRTHEELPAHYTFSEIENTVYFKETAVPNFATHFAKNELLPAVVLDSEEALVENDVLRGQMYGHKLGVTALAFANLHTESDIEAFAQTYGLLGVRQQESFKLESCLSLFEPVSFWKKEMKEFQRMLKLYKFHLDQLEERDIYKSGNYRITTVEYSGGTETHLTWFDGKFFYYDKELRTLRDEFKNPIGISLASYIVSSYISLDLKMSGIIHPAAEQKMRARNDKYKEDLRTSTLLSAIYIDLWEMMKRGTPIEYCHYEACRTVFQPANKRQRFCSNACKQANYRKKQS</sequence>
<organism evidence="1 2">
    <name type="scientific">Salsuginibacillus halophilus</name>
    <dbReference type="NCBI Taxonomy" id="517424"/>
    <lineage>
        <taxon>Bacteria</taxon>
        <taxon>Bacillati</taxon>
        <taxon>Bacillota</taxon>
        <taxon>Bacilli</taxon>
        <taxon>Bacillales</taxon>
        <taxon>Bacillaceae</taxon>
        <taxon>Salsuginibacillus</taxon>
    </lineage>
</organism>
<reference evidence="1 2" key="1">
    <citation type="submission" date="2018-03" db="EMBL/GenBank/DDBJ databases">
        <title>Genomic Encyclopedia of Type Strains, Phase III (KMG-III): the genomes of soil and plant-associated and newly described type strains.</title>
        <authorList>
            <person name="Whitman W."/>
        </authorList>
    </citation>
    <scope>NUCLEOTIDE SEQUENCE [LARGE SCALE GENOMIC DNA]</scope>
    <source>
        <strain evidence="1 2">CGMCC 1.07653</strain>
    </source>
</reference>